<dbReference type="AlphaFoldDB" id="A0A9Q1M7M6"/>
<dbReference type="EMBL" id="JAJAGQ010000010">
    <property type="protein sequence ID" value="KAJ8551428.1"/>
    <property type="molecule type" value="Genomic_DNA"/>
</dbReference>
<reference evidence="2" key="1">
    <citation type="journal article" date="2023" name="Proc. Natl. Acad. Sci. U.S.A.">
        <title>Genomic and structural basis for evolution of tropane alkaloid biosynthesis.</title>
        <authorList>
            <person name="Wanga Y.-J."/>
            <person name="Taina T."/>
            <person name="Yua J.-Y."/>
            <person name="Lia J."/>
            <person name="Xua B."/>
            <person name="Chenc J."/>
            <person name="D'Auriad J.C."/>
            <person name="Huanga J.-P."/>
            <person name="Huanga S.-X."/>
        </authorList>
    </citation>
    <scope>NUCLEOTIDE SEQUENCE [LARGE SCALE GENOMIC DNA]</scope>
    <source>
        <strain evidence="2">cv. KIB-2019</strain>
    </source>
</reference>
<proteinExistence type="predicted"/>
<protein>
    <submittedName>
        <fullName evidence="1">Uncharacterized protein</fullName>
    </submittedName>
</protein>
<gene>
    <name evidence="1" type="ORF">K7X08_021443</name>
</gene>
<keyword evidence="2" id="KW-1185">Reference proteome</keyword>
<sequence>MVAQNKKSAGLPIGSPGRNKCSTYISLDISIEAQVEGSDKAKALQTNEMQLASVEDEPTMHISNPEIAKALKKDRVPRMINSSPVINPLSL</sequence>
<comment type="caution">
    <text evidence="1">The sequence shown here is derived from an EMBL/GenBank/DDBJ whole genome shotgun (WGS) entry which is preliminary data.</text>
</comment>
<evidence type="ECO:0000313" key="2">
    <source>
        <dbReference type="Proteomes" id="UP001152561"/>
    </source>
</evidence>
<name>A0A9Q1M7M6_9SOLA</name>
<dbReference type="Proteomes" id="UP001152561">
    <property type="component" value="Unassembled WGS sequence"/>
</dbReference>
<evidence type="ECO:0000313" key="1">
    <source>
        <dbReference type="EMBL" id="KAJ8551428.1"/>
    </source>
</evidence>
<organism evidence="1 2">
    <name type="scientific">Anisodus acutangulus</name>
    <dbReference type="NCBI Taxonomy" id="402998"/>
    <lineage>
        <taxon>Eukaryota</taxon>
        <taxon>Viridiplantae</taxon>
        <taxon>Streptophyta</taxon>
        <taxon>Embryophyta</taxon>
        <taxon>Tracheophyta</taxon>
        <taxon>Spermatophyta</taxon>
        <taxon>Magnoliopsida</taxon>
        <taxon>eudicotyledons</taxon>
        <taxon>Gunneridae</taxon>
        <taxon>Pentapetalae</taxon>
        <taxon>asterids</taxon>
        <taxon>lamiids</taxon>
        <taxon>Solanales</taxon>
        <taxon>Solanaceae</taxon>
        <taxon>Solanoideae</taxon>
        <taxon>Hyoscyameae</taxon>
        <taxon>Anisodus</taxon>
    </lineage>
</organism>
<accession>A0A9Q1M7M6</accession>